<gene>
    <name evidence="1" type="ORF">HaLaN_21058</name>
</gene>
<proteinExistence type="predicted"/>
<accession>A0A699ZNB0</accession>
<evidence type="ECO:0000313" key="2">
    <source>
        <dbReference type="Proteomes" id="UP000485058"/>
    </source>
</evidence>
<name>A0A699ZNB0_HAELA</name>
<protein>
    <recommendedName>
        <fullName evidence="3">FAS1 domain-containing protein</fullName>
    </recommendedName>
</protein>
<reference evidence="1 2" key="1">
    <citation type="submission" date="2020-02" db="EMBL/GenBank/DDBJ databases">
        <title>Draft genome sequence of Haematococcus lacustris strain NIES-144.</title>
        <authorList>
            <person name="Morimoto D."/>
            <person name="Nakagawa S."/>
            <person name="Yoshida T."/>
            <person name="Sawayama S."/>
        </authorList>
    </citation>
    <scope>NUCLEOTIDE SEQUENCE [LARGE SCALE GENOMIC DNA]</scope>
    <source>
        <strain evidence="1 2">NIES-144</strain>
    </source>
</reference>
<feature type="non-terminal residue" evidence="1">
    <location>
        <position position="1"/>
    </location>
</feature>
<organism evidence="1 2">
    <name type="scientific">Haematococcus lacustris</name>
    <name type="common">Green alga</name>
    <name type="synonym">Haematococcus pluvialis</name>
    <dbReference type="NCBI Taxonomy" id="44745"/>
    <lineage>
        <taxon>Eukaryota</taxon>
        <taxon>Viridiplantae</taxon>
        <taxon>Chlorophyta</taxon>
        <taxon>core chlorophytes</taxon>
        <taxon>Chlorophyceae</taxon>
        <taxon>CS clade</taxon>
        <taxon>Chlamydomonadales</taxon>
        <taxon>Haematococcaceae</taxon>
        <taxon>Haematococcus</taxon>
    </lineage>
</organism>
<comment type="caution">
    <text evidence="1">The sequence shown here is derived from an EMBL/GenBank/DDBJ whole genome shotgun (WGS) entry which is preliminary data.</text>
</comment>
<keyword evidence="2" id="KW-1185">Reference proteome</keyword>
<evidence type="ECO:0008006" key="3">
    <source>
        <dbReference type="Google" id="ProtNLM"/>
    </source>
</evidence>
<dbReference type="AlphaFoldDB" id="A0A699ZNB0"/>
<feature type="non-terminal residue" evidence="1">
    <location>
        <position position="47"/>
    </location>
</feature>
<dbReference type="EMBL" id="BLLF01002274">
    <property type="protein sequence ID" value="GFH23445.1"/>
    <property type="molecule type" value="Genomic_DNA"/>
</dbReference>
<sequence>MVSGREPVLQVQAQGNKFPARVVYFDMANPIGGGVMHVVDMVLAPPR</sequence>
<dbReference type="Proteomes" id="UP000485058">
    <property type="component" value="Unassembled WGS sequence"/>
</dbReference>
<evidence type="ECO:0000313" key="1">
    <source>
        <dbReference type="EMBL" id="GFH23445.1"/>
    </source>
</evidence>